<reference evidence="2" key="1">
    <citation type="journal article" date="2014" name="Int. J. Syst. Evol. Microbiol.">
        <title>Complete genome sequence of Corynebacterium casei LMG S-19264T (=DSM 44701T), isolated from a smear-ripened cheese.</title>
        <authorList>
            <consortium name="US DOE Joint Genome Institute (JGI-PGF)"/>
            <person name="Walter F."/>
            <person name="Albersmeier A."/>
            <person name="Kalinowski J."/>
            <person name="Ruckert C."/>
        </authorList>
    </citation>
    <scope>NUCLEOTIDE SEQUENCE</scope>
    <source>
        <strain evidence="2">JCM 16108</strain>
    </source>
</reference>
<dbReference type="Proteomes" id="UP000765891">
    <property type="component" value="Unassembled WGS sequence"/>
</dbReference>
<evidence type="ECO:0000313" key="3">
    <source>
        <dbReference type="EMBL" id="MBP1953135.1"/>
    </source>
</evidence>
<dbReference type="AlphaFoldDB" id="A0A830FWB4"/>
<dbReference type="EMBL" id="BMOO01000003">
    <property type="protein sequence ID" value="GGM67611.1"/>
    <property type="molecule type" value="Genomic_DNA"/>
</dbReference>
<dbReference type="Gene3D" id="3.40.50.410">
    <property type="entry name" value="von Willebrand factor, type A domain"/>
    <property type="match status" value="1"/>
</dbReference>
<evidence type="ECO:0000259" key="1">
    <source>
        <dbReference type="Pfam" id="PF01882"/>
    </source>
</evidence>
<dbReference type="InterPro" id="IPR036465">
    <property type="entry name" value="vWFA_dom_sf"/>
</dbReference>
<dbReference type="SUPFAM" id="SSF53300">
    <property type="entry name" value="vWA-like"/>
    <property type="match status" value="1"/>
</dbReference>
<reference evidence="2" key="2">
    <citation type="submission" date="2020-09" db="EMBL/GenBank/DDBJ databases">
        <authorList>
            <person name="Sun Q."/>
            <person name="Ohkuma M."/>
        </authorList>
    </citation>
    <scope>NUCLEOTIDE SEQUENCE</scope>
    <source>
        <strain evidence="2">JCM 16108</strain>
    </source>
</reference>
<name>A0A830FWB4_9EURY</name>
<dbReference type="Pfam" id="PF01882">
    <property type="entry name" value="DUF58"/>
    <property type="match status" value="1"/>
</dbReference>
<protein>
    <submittedName>
        <fullName evidence="3">Uncharacterized protein (DUF58 family)</fullName>
    </submittedName>
</protein>
<dbReference type="PANTHER" id="PTHR33608:SF6">
    <property type="entry name" value="BLL2464 PROTEIN"/>
    <property type="match status" value="1"/>
</dbReference>
<proteinExistence type="predicted"/>
<dbReference type="RefSeq" id="WP_188871907.1">
    <property type="nucleotide sequence ID" value="NZ_BMOO01000003.1"/>
</dbReference>
<gene>
    <name evidence="2" type="ORF">GCM10009017_17200</name>
    <name evidence="3" type="ORF">J2752_000016</name>
</gene>
<dbReference type="Proteomes" id="UP000614609">
    <property type="component" value="Unassembled WGS sequence"/>
</dbReference>
<evidence type="ECO:0000313" key="2">
    <source>
        <dbReference type="EMBL" id="GGM67611.1"/>
    </source>
</evidence>
<dbReference type="EMBL" id="JAGGKO010000001">
    <property type="protein sequence ID" value="MBP1953135.1"/>
    <property type="molecule type" value="Genomic_DNA"/>
</dbReference>
<dbReference type="InterPro" id="IPR002881">
    <property type="entry name" value="DUF58"/>
</dbReference>
<evidence type="ECO:0000313" key="4">
    <source>
        <dbReference type="Proteomes" id="UP000614609"/>
    </source>
</evidence>
<sequence>MIDPAFLDELARFRASLRRETSARRQGEQRSPYAGEGLTFADYRRYAPGDDTRLIDWRLFARTEELFVKVFEAERNLTVHVLVDASASMDYGDGDTRKFDFGAKLGLGFAYLAAEEHNDFRFSLFGERPERLDTGRSSRSELLALVDRLNDTTPSGETAFVDALDDYAATIGSKSLVVVVSDCLVDPADVASGLAALSRNDVVLAQVLSPAELDPEPTGDTVFRDLETGATERAYFGGRRTAQYRDRLDDHVAAVAERARDLRADHALIDTGQDFFDAFAALRADPDAAARR</sequence>
<organism evidence="2 4">
    <name type="scientific">Halarchaeum rubridurum</name>
    <dbReference type="NCBI Taxonomy" id="489911"/>
    <lineage>
        <taxon>Archaea</taxon>
        <taxon>Methanobacteriati</taxon>
        <taxon>Methanobacteriota</taxon>
        <taxon>Stenosarchaea group</taxon>
        <taxon>Halobacteria</taxon>
        <taxon>Halobacteriales</taxon>
        <taxon>Halobacteriaceae</taxon>
    </lineage>
</organism>
<accession>A0A830FWB4</accession>
<comment type="caution">
    <text evidence="2">The sequence shown here is derived from an EMBL/GenBank/DDBJ whole genome shotgun (WGS) entry which is preliminary data.</text>
</comment>
<dbReference type="PANTHER" id="PTHR33608">
    <property type="entry name" value="BLL2464 PROTEIN"/>
    <property type="match status" value="1"/>
</dbReference>
<dbReference type="OrthoDB" id="3263at2157"/>
<feature type="domain" description="DUF58" evidence="1">
    <location>
        <begin position="42"/>
        <end position="234"/>
    </location>
</feature>
<reference evidence="3" key="3">
    <citation type="submission" date="2021-03" db="EMBL/GenBank/DDBJ databases">
        <title>Genomic Encyclopedia of Type Strains, Phase IV (KMG-IV): sequencing the most valuable type-strain genomes for metagenomic binning, comparative biology and taxonomic classification.</title>
        <authorList>
            <person name="Goeker M."/>
        </authorList>
    </citation>
    <scope>NUCLEOTIDE SEQUENCE</scope>
    <source>
        <strain evidence="3">DSM 22443</strain>
    </source>
</reference>
<keyword evidence="4" id="KW-1185">Reference proteome</keyword>